<evidence type="ECO:0000313" key="2">
    <source>
        <dbReference type="Proteomes" id="UP001055879"/>
    </source>
</evidence>
<protein>
    <submittedName>
        <fullName evidence="1">Uncharacterized protein</fullName>
    </submittedName>
</protein>
<dbReference type="Proteomes" id="UP001055879">
    <property type="component" value="Linkage Group LG14"/>
</dbReference>
<name>A0ACB8Y6G5_ARCLA</name>
<proteinExistence type="predicted"/>
<accession>A0ACB8Y6G5</accession>
<dbReference type="EMBL" id="CM042060">
    <property type="protein sequence ID" value="KAI3679102.1"/>
    <property type="molecule type" value="Genomic_DNA"/>
</dbReference>
<evidence type="ECO:0000313" key="1">
    <source>
        <dbReference type="EMBL" id="KAI3679102.1"/>
    </source>
</evidence>
<reference evidence="2" key="1">
    <citation type="journal article" date="2022" name="Mol. Ecol. Resour.">
        <title>The genomes of chicory, endive, great burdock and yacon provide insights into Asteraceae palaeo-polyploidization history and plant inulin production.</title>
        <authorList>
            <person name="Fan W."/>
            <person name="Wang S."/>
            <person name="Wang H."/>
            <person name="Wang A."/>
            <person name="Jiang F."/>
            <person name="Liu H."/>
            <person name="Zhao H."/>
            <person name="Xu D."/>
            <person name="Zhang Y."/>
        </authorList>
    </citation>
    <scope>NUCLEOTIDE SEQUENCE [LARGE SCALE GENOMIC DNA]</scope>
    <source>
        <strain evidence="2">cv. Niubang</strain>
    </source>
</reference>
<gene>
    <name evidence="1" type="ORF">L6452_38410</name>
</gene>
<keyword evidence="2" id="KW-1185">Reference proteome</keyword>
<comment type="caution">
    <text evidence="1">The sequence shown here is derived from an EMBL/GenBank/DDBJ whole genome shotgun (WGS) entry which is preliminary data.</text>
</comment>
<reference evidence="1 2" key="2">
    <citation type="journal article" date="2022" name="Mol. Ecol. Resour.">
        <title>The genomes of chicory, endive, great burdock and yacon provide insights into Asteraceae paleo-polyploidization history and plant inulin production.</title>
        <authorList>
            <person name="Fan W."/>
            <person name="Wang S."/>
            <person name="Wang H."/>
            <person name="Wang A."/>
            <person name="Jiang F."/>
            <person name="Liu H."/>
            <person name="Zhao H."/>
            <person name="Xu D."/>
            <person name="Zhang Y."/>
        </authorList>
    </citation>
    <scope>NUCLEOTIDE SEQUENCE [LARGE SCALE GENOMIC DNA]</scope>
    <source>
        <strain evidence="2">cv. Niubang</strain>
    </source>
</reference>
<sequence>MGNHMISHASGRRIILSDGTLQEYEKTVTVAELMLDHPQQVVVEFQKAGKPTPLPADTKLEATKIYMMLPKTTMKRSMSREEARRLLLRANAVLNSSKSFVSAYTGFLPLFARICPAAITKSKIKESSSEYSQVLLKTKAVGLFREMELEMEMGSYLSRQVSGKASWKPSLDTIKEKGVKAKIRHWLL</sequence>
<organism evidence="1 2">
    <name type="scientific">Arctium lappa</name>
    <name type="common">Greater burdock</name>
    <name type="synonym">Lappa major</name>
    <dbReference type="NCBI Taxonomy" id="4217"/>
    <lineage>
        <taxon>Eukaryota</taxon>
        <taxon>Viridiplantae</taxon>
        <taxon>Streptophyta</taxon>
        <taxon>Embryophyta</taxon>
        <taxon>Tracheophyta</taxon>
        <taxon>Spermatophyta</taxon>
        <taxon>Magnoliopsida</taxon>
        <taxon>eudicotyledons</taxon>
        <taxon>Gunneridae</taxon>
        <taxon>Pentapetalae</taxon>
        <taxon>asterids</taxon>
        <taxon>campanulids</taxon>
        <taxon>Asterales</taxon>
        <taxon>Asteraceae</taxon>
        <taxon>Carduoideae</taxon>
        <taxon>Cardueae</taxon>
        <taxon>Arctiinae</taxon>
        <taxon>Arctium</taxon>
    </lineage>
</organism>